<feature type="region of interest" description="Disordered" evidence="1">
    <location>
        <begin position="106"/>
        <end position="236"/>
    </location>
</feature>
<evidence type="ECO:0000313" key="3">
    <source>
        <dbReference type="Proteomes" id="UP000249390"/>
    </source>
</evidence>
<feature type="compositionally biased region" description="Polar residues" evidence="1">
    <location>
        <begin position="207"/>
        <end position="220"/>
    </location>
</feature>
<organism evidence="2 3">
    <name type="scientific">Cuscuta australis</name>
    <dbReference type="NCBI Taxonomy" id="267555"/>
    <lineage>
        <taxon>Eukaryota</taxon>
        <taxon>Viridiplantae</taxon>
        <taxon>Streptophyta</taxon>
        <taxon>Embryophyta</taxon>
        <taxon>Tracheophyta</taxon>
        <taxon>Spermatophyta</taxon>
        <taxon>Magnoliopsida</taxon>
        <taxon>eudicotyledons</taxon>
        <taxon>Gunneridae</taxon>
        <taxon>Pentapetalae</taxon>
        <taxon>asterids</taxon>
        <taxon>lamiids</taxon>
        <taxon>Solanales</taxon>
        <taxon>Convolvulaceae</taxon>
        <taxon>Cuscuteae</taxon>
        <taxon>Cuscuta</taxon>
        <taxon>Cuscuta subgen. Grammica</taxon>
        <taxon>Cuscuta sect. Cleistogrammica</taxon>
    </lineage>
</organism>
<dbReference type="PANTHER" id="PTHR31286:SF165">
    <property type="entry name" value="DUF4283 DOMAIN-CONTAINING PROTEIN"/>
    <property type="match status" value="1"/>
</dbReference>
<feature type="compositionally biased region" description="Pro residues" evidence="1">
    <location>
        <begin position="149"/>
        <end position="171"/>
    </location>
</feature>
<dbReference type="Proteomes" id="UP000249390">
    <property type="component" value="Unassembled WGS sequence"/>
</dbReference>
<name>A0A328DCK7_9ASTE</name>
<evidence type="ECO:0000256" key="1">
    <source>
        <dbReference type="SAM" id="MobiDB-lite"/>
    </source>
</evidence>
<comment type="caution">
    <text evidence="2">The sequence shown here is derived from an EMBL/GenBank/DDBJ whole genome shotgun (WGS) entry which is preliminary data.</text>
</comment>
<keyword evidence="3" id="KW-1185">Reference proteome</keyword>
<evidence type="ECO:0000313" key="2">
    <source>
        <dbReference type="EMBL" id="RAL43582.1"/>
    </source>
</evidence>
<reference evidence="2 3" key="1">
    <citation type="submission" date="2018-06" db="EMBL/GenBank/DDBJ databases">
        <title>The Genome of Cuscuta australis (Dodder) Provides Insight into the Evolution of Plant Parasitism.</title>
        <authorList>
            <person name="Liu H."/>
        </authorList>
    </citation>
    <scope>NUCLEOTIDE SEQUENCE [LARGE SCALE GENOMIC DNA]</scope>
    <source>
        <strain evidence="3">cv. Yunnan</strain>
        <tissue evidence="2">Vines</tissue>
    </source>
</reference>
<protein>
    <submittedName>
        <fullName evidence="2">Uncharacterized protein</fullName>
    </submittedName>
</protein>
<dbReference type="InterPro" id="IPR040256">
    <property type="entry name" value="At4g02000-like"/>
</dbReference>
<proteinExistence type="predicted"/>
<dbReference type="EMBL" id="NQVE01000156">
    <property type="protein sequence ID" value="RAL43582.1"/>
    <property type="molecule type" value="Genomic_DNA"/>
</dbReference>
<feature type="compositionally biased region" description="Pro residues" evidence="1">
    <location>
        <begin position="180"/>
        <end position="195"/>
    </location>
</feature>
<sequence length="236" mass="25589">MSPVWISFYALPLHMFNFHALSLICKLIGKLLGVDSVTLAKAKPHVARVCVEMDLLKPRPKEIFVGTSEVVGEEDCGFVQPVADEKVPYYCDYCWRQGHSLDKCKLQDFEPQNPKPNPFPKSNFPKPKASLPTQTYVPKAQKPNTQIPSPNPNPPAQNPPAPLPNPQPTPQPKTQAPSAQNPPAPNPPAQNPPAPNLSALNPPAPHSSLQEPITPALSSAQTQLPKTPTQPPGPNS</sequence>
<dbReference type="PANTHER" id="PTHR31286">
    <property type="entry name" value="GLYCINE-RICH CELL WALL STRUCTURAL PROTEIN 1.8-LIKE"/>
    <property type="match status" value="1"/>
</dbReference>
<gene>
    <name evidence="2" type="ORF">DM860_012723</name>
</gene>
<dbReference type="AlphaFoldDB" id="A0A328DCK7"/>
<accession>A0A328DCK7</accession>
<dbReference type="PRINTS" id="PR01217">
    <property type="entry name" value="PRICHEXTENSN"/>
</dbReference>